<keyword evidence="2" id="KW-0479">Metal-binding</keyword>
<sequence length="486" mass="55293">MLAGNQGMESIIQDEMKFFFQAIEKLKGQPVDIRDQLTQTISNILTYVVFGSRFDYSDEQLENLQITDFRDIFEKTKYVPFVRNLPYDPSGYQAAKRRHEAGLKFAFRQVEEHKKVIDYDNPRDYIDHYLVEMRRRSADPNTEFTESNLMTSVMSLYLAGTDTTSSQLYWAFLYAVLHPEIQTRIYSEIKEHIGQRTVMYADRTKMNYTMSVITELFRIGIALTTLQHLAAEDVVVRGQKIPKGELSILLKVGASIASAVQSFKEWAVGEEGVVMVTIDNYTNKSHLTNAEFFLKSGGINQLADDIIGGSKEAFSARSKLFGQSEGFAGWSLPQKGVKLVVYWRVPDEISPKPNKLGVGFLKDVKELSGWLKDEVESEPNQSPSFLGTHEYEKEVVVLQCCHGDLCIQGMMTTGHHCNVSIKLLPKRASELFHHKLEVSNEQEYLDETLNLPSVCESRAGYRACLLVARLQQYTIIMFQGTFTTNK</sequence>
<dbReference type="SUPFAM" id="SSF48264">
    <property type="entry name" value="Cytochrome P450"/>
    <property type="match status" value="1"/>
</dbReference>
<comment type="caution">
    <text evidence="4">The sequence shown here is derived from an EMBL/GenBank/DDBJ whole genome shotgun (WGS) entry which is preliminary data.</text>
</comment>
<dbReference type="GO" id="GO:0006805">
    <property type="term" value="P:xenobiotic metabolic process"/>
    <property type="evidence" value="ECO:0007669"/>
    <property type="project" value="TreeGrafter"/>
</dbReference>
<dbReference type="InterPro" id="IPR002401">
    <property type="entry name" value="Cyt_P450_E_grp-I"/>
</dbReference>
<dbReference type="AlphaFoldDB" id="A0A7J7JTP8"/>
<dbReference type="InterPro" id="IPR050182">
    <property type="entry name" value="Cytochrome_P450_fam2"/>
</dbReference>
<dbReference type="GO" id="GO:0005737">
    <property type="term" value="C:cytoplasm"/>
    <property type="evidence" value="ECO:0007669"/>
    <property type="project" value="TreeGrafter"/>
</dbReference>
<keyword evidence="5" id="KW-1185">Reference proteome</keyword>
<dbReference type="PANTHER" id="PTHR24300">
    <property type="entry name" value="CYTOCHROME P450 508A4-RELATED"/>
    <property type="match status" value="1"/>
</dbReference>
<accession>A0A7J7JTP8</accession>
<name>A0A7J7JTP8_BUGNE</name>
<dbReference type="EMBL" id="VXIV02001860">
    <property type="protein sequence ID" value="KAF6029044.1"/>
    <property type="molecule type" value="Genomic_DNA"/>
</dbReference>
<dbReference type="InterPro" id="IPR001128">
    <property type="entry name" value="Cyt_P450"/>
</dbReference>
<evidence type="ECO:0000256" key="2">
    <source>
        <dbReference type="ARBA" id="ARBA00022723"/>
    </source>
</evidence>
<dbReference type="GO" id="GO:0006082">
    <property type="term" value="P:organic acid metabolic process"/>
    <property type="evidence" value="ECO:0007669"/>
    <property type="project" value="TreeGrafter"/>
</dbReference>
<dbReference type="PANTHER" id="PTHR24300:SF375">
    <property type="entry name" value="CYTOCHROME P450 FAMILY"/>
    <property type="match status" value="1"/>
</dbReference>
<dbReference type="OrthoDB" id="2789670at2759"/>
<dbReference type="Pfam" id="PF00067">
    <property type="entry name" value="p450"/>
    <property type="match status" value="1"/>
</dbReference>
<evidence type="ECO:0000256" key="3">
    <source>
        <dbReference type="ARBA" id="ARBA00023004"/>
    </source>
</evidence>
<evidence type="ECO:0000313" key="4">
    <source>
        <dbReference type="EMBL" id="KAF6029044.1"/>
    </source>
</evidence>
<dbReference type="InterPro" id="IPR036396">
    <property type="entry name" value="Cyt_P450_sf"/>
</dbReference>
<keyword evidence="3" id="KW-0408">Iron</keyword>
<dbReference type="GO" id="GO:0020037">
    <property type="term" value="F:heme binding"/>
    <property type="evidence" value="ECO:0007669"/>
    <property type="project" value="InterPro"/>
</dbReference>
<reference evidence="4" key="1">
    <citation type="submission" date="2020-06" db="EMBL/GenBank/DDBJ databases">
        <title>Draft genome of Bugula neritina, a colonial animal packing powerful symbionts and potential medicines.</title>
        <authorList>
            <person name="Rayko M."/>
        </authorList>
    </citation>
    <scope>NUCLEOTIDE SEQUENCE [LARGE SCALE GENOMIC DNA]</scope>
    <source>
        <strain evidence="4">Kwan_BN1</strain>
    </source>
</reference>
<dbReference type="Proteomes" id="UP000593567">
    <property type="component" value="Unassembled WGS sequence"/>
</dbReference>
<dbReference type="Gene3D" id="1.10.630.10">
    <property type="entry name" value="Cytochrome P450"/>
    <property type="match status" value="1"/>
</dbReference>
<dbReference type="GO" id="GO:0005506">
    <property type="term" value="F:iron ion binding"/>
    <property type="evidence" value="ECO:0007669"/>
    <property type="project" value="InterPro"/>
</dbReference>
<organism evidence="4 5">
    <name type="scientific">Bugula neritina</name>
    <name type="common">Brown bryozoan</name>
    <name type="synonym">Sertularia neritina</name>
    <dbReference type="NCBI Taxonomy" id="10212"/>
    <lineage>
        <taxon>Eukaryota</taxon>
        <taxon>Metazoa</taxon>
        <taxon>Spiralia</taxon>
        <taxon>Lophotrochozoa</taxon>
        <taxon>Bryozoa</taxon>
        <taxon>Gymnolaemata</taxon>
        <taxon>Cheilostomatida</taxon>
        <taxon>Flustrina</taxon>
        <taxon>Buguloidea</taxon>
        <taxon>Bugulidae</taxon>
        <taxon>Bugula</taxon>
    </lineage>
</organism>
<dbReference type="PRINTS" id="PR00463">
    <property type="entry name" value="EP450I"/>
</dbReference>
<evidence type="ECO:0000256" key="1">
    <source>
        <dbReference type="ARBA" id="ARBA00010617"/>
    </source>
</evidence>
<protein>
    <submittedName>
        <fullName evidence="4">CYP2J2</fullName>
    </submittedName>
</protein>
<proteinExistence type="inferred from homology"/>
<gene>
    <name evidence="4" type="ORF">EB796_012654</name>
</gene>
<evidence type="ECO:0000313" key="5">
    <source>
        <dbReference type="Proteomes" id="UP000593567"/>
    </source>
</evidence>
<dbReference type="GO" id="GO:0016712">
    <property type="term" value="F:oxidoreductase activity, acting on paired donors, with incorporation or reduction of molecular oxygen, reduced flavin or flavoprotein as one donor, and incorporation of one atom of oxygen"/>
    <property type="evidence" value="ECO:0007669"/>
    <property type="project" value="TreeGrafter"/>
</dbReference>
<comment type="similarity">
    <text evidence="1">Belongs to the cytochrome P450 family.</text>
</comment>